<protein>
    <recommendedName>
        <fullName evidence="1">TLDc domain-containing protein</fullName>
    </recommendedName>
</protein>
<accession>A0AAU9XSI8</accession>
<evidence type="ECO:0000313" key="2">
    <source>
        <dbReference type="EMBL" id="CAH3157255.1"/>
    </source>
</evidence>
<sequence>FFAGFIRNSNILTINESYLAYLHEFLVPAVGNNSHWLLCYRASLHGWEGEDFHTRCDGKKYTVTVIKKNQYVFGGYTDVPWDDDPYEGYRKTDKAFIYSLENKEGLAPFKSMVKHGSQAIYMGISYGPTFGGGHDIHIANNAGHNAHSYTNFGHSFLAPSEVKEKVTVLTGTYYFTPDEVEVFYLP</sequence>
<dbReference type="InterPro" id="IPR006571">
    <property type="entry name" value="TLDc_dom"/>
</dbReference>
<dbReference type="SMART" id="SM00584">
    <property type="entry name" value="TLDc"/>
    <property type="match status" value="1"/>
</dbReference>
<dbReference type="Proteomes" id="UP001159428">
    <property type="component" value="Unassembled WGS sequence"/>
</dbReference>
<feature type="non-terminal residue" evidence="2">
    <location>
        <position position="1"/>
    </location>
</feature>
<evidence type="ECO:0000259" key="1">
    <source>
        <dbReference type="PROSITE" id="PS51886"/>
    </source>
</evidence>
<dbReference type="AlphaFoldDB" id="A0AAU9XSI8"/>
<dbReference type="Pfam" id="PF07534">
    <property type="entry name" value="TLD"/>
    <property type="match status" value="1"/>
</dbReference>
<comment type="caution">
    <text evidence="2">The sequence shown here is derived from an EMBL/GenBank/DDBJ whole genome shotgun (WGS) entry which is preliminary data.</text>
</comment>
<keyword evidence="3" id="KW-1185">Reference proteome</keyword>
<dbReference type="PROSITE" id="PS51886">
    <property type="entry name" value="TLDC"/>
    <property type="match status" value="1"/>
</dbReference>
<dbReference type="EMBL" id="CALNXJ010000063">
    <property type="protein sequence ID" value="CAH3157255.1"/>
    <property type="molecule type" value="Genomic_DNA"/>
</dbReference>
<organism evidence="2 3">
    <name type="scientific">Pocillopora meandrina</name>
    <dbReference type="NCBI Taxonomy" id="46732"/>
    <lineage>
        <taxon>Eukaryota</taxon>
        <taxon>Metazoa</taxon>
        <taxon>Cnidaria</taxon>
        <taxon>Anthozoa</taxon>
        <taxon>Hexacorallia</taxon>
        <taxon>Scleractinia</taxon>
        <taxon>Astrocoeniina</taxon>
        <taxon>Pocilloporidae</taxon>
        <taxon>Pocillopora</taxon>
    </lineage>
</organism>
<feature type="domain" description="TLDc" evidence="1">
    <location>
        <begin position="12"/>
        <end position="186"/>
    </location>
</feature>
<evidence type="ECO:0000313" key="3">
    <source>
        <dbReference type="Proteomes" id="UP001159428"/>
    </source>
</evidence>
<name>A0AAU9XSI8_9CNID</name>
<reference evidence="2 3" key="1">
    <citation type="submission" date="2022-05" db="EMBL/GenBank/DDBJ databases">
        <authorList>
            <consortium name="Genoscope - CEA"/>
            <person name="William W."/>
        </authorList>
    </citation>
    <scope>NUCLEOTIDE SEQUENCE [LARGE SCALE GENOMIC DNA]</scope>
</reference>
<gene>
    <name evidence="2" type="ORF">PMEA_00029936</name>
</gene>
<proteinExistence type="predicted"/>